<dbReference type="NCBIfam" id="TIGR00152">
    <property type="entry name" value="dephospho-CoA kinase"/>
    <property type="match status" value="1"/>
</dbReference>
<dbReference type="GeneID" id="106172380"/>
<dbReference type="PROSITE" id="PS51219">
    <property type="entry name" value="DPCK"/>
    <property type="match status" value="1"/>
</dbReference>
<gene>
    <name evidence="4" type="primary">LOC106172380</name>
</gene>
<reference evidence="4" key="1">
    <citation type="submission" date="2025-08" db="UniProtKB">
        <authorList>
            <consortium name="RefSeq"/>
        </authorList>
    </citation>
    <scope>IDENTIFICATION</scope>
    <source>
        <tissue evidence="4">Gonads</tissue>
    </source>
</reference>
<dbReference type="InterPro" id="IPR027417">
    <property type="entry name" value="P-loop_NTPase"/>
</dbReference>
<dbReference type="GO" id="GO:0005524">
    <property type="term" value="F:ATP binding"/>
    <property type="evidence" value="ECO:0007669"/>
    <property type="project" value="UniProtKB-KW"/>
</dbReference>
<protein>
    <submittedName>
        <fullName evidence="4">Dephospho-CoA kinase domain-containing protein-like</fullName>
    </submittedName>
</protein>
<dbReference type="CDD" id="cd02022">
    <property type="entry name" value="DPCK"/>
    <property type="match status" value="1"/>
</dbReference>
<dbReference type="PANTHER" id="PTHR10695">
    <property type="entry name" value="DEPHOSPHO-COA KINASE-RELATED"/>
    <property type="match status" value="1"/>
</dbReference>
<proteinExistence type="predicted"/>
<keyword evidence="2" id="KW-0067">ATP-binding</keyword>
<keyword evidence="1" id="KW-0547">Nucleotide-binding</keyword>
<name>A0A1S3JEC2_LINAN</name>
<dbReference type="Proteomes" id="UP000085678">
    <property type="component" value="Unplaced"/>
</dbReference>
<dbReference type="GO" id="GO:0004140">
    <property type="term" value="F:dephospho-CoA kinase activity"/>
    <property type="evidence" value="ECO:0007669"/>
    <property type="project" value="InterPro"/>
</dbReference>
<dbReference type="AlphaFoldDB" id="A0A1S3JEC2"/>
<dbReference type="KEGG" id="lak:106172380"/>
<evidence type="ECO:0000256" key="2">
    <source>
        <dbReference type="ARBA" id="ARBA00022840"/>
    </source>
</evidence>
<dbReference type="PANTHER" id="PTHR10695:SF46">
    <property type="entry name" value="BIFUNCTIONAL COENZYME A SYNTHASE-RELATED"/>
    <property type="match status" value="1"/>
</dbReference>
<dbReference type="OrthoDB" id="247245at2759"/>
<dbReference type="GO" id="GO:0015937">
    <property type="term" value="P:coenzyme A biosynthetic process"/>
    <property type="evidence" value="ECO:0007669"/>
    <property type="project" value="InterPro"/>
</dbReference>
<dbReference type="InParanoid" id="A0A1S3JEC2"/>
<evidence type="ECO:0000313" key="4">
    <source>
        <dbReference type="RefSeq" id="XP_013408511.1"/>
    </source>
</evidence>
<organism evidence="3 4">
    <name type="scientific">Lingula anatina</name>
    <name type="common">Brachiopod</name>
    <name type="synonym">Lingula unguis</name>
    <dbReference type="NCBI Taxonomy" id="7574"/>
    <lineage>
        <taxon>Eukaryota</taxon>
        <taxon>Metazoa</taxon>
        <taxon>Spiralia</taxon>
        <taxon>Lophotrochozoa</taxon>
        <taxon>Brachiopoda</taxon>
        <taxon>Linguliformea</taxon>
        <taxon>Lingulata</taxon>
        <taxon>Lingulida</taxon>
        <taxon>Linguloidea</taxon>
        <taxon>Lingulidae</taxon>
        <taxon>Lingula</taxon>
    </lineage>
</organism>
<dbReference type="RefSeq" id="XP_013408511.1">
    <property type="nucleotide sequence ID" value="XM_013553057.1"/>
</dbReference>
<keyword evidence="3" id="KW-1185">Reference proteome</keyword>
<dbReference type="Pfam" id="PF01121">
    <property type="entry name" value="CoaE"/>
    <property type="match status" value="1"/>
</dbReference>
<evidence type="ECO:0000313" key="3">
    <source>
        <dbReference type="Proteomes" id="UP000085678"/>
    </source>
</evidence>
<evidence type="ECO:0000256" key="1">
    <source>
        <dbReference type="ARBA" id="ARBA00022741"/>
    </source>
</evidence>
<dbReference type="InterPro" id="IPR001977">
    <property type="entry name" value="Depp_CoAkinase"/>
</dbReference>
<accession>A0A1S3JEC2</accession>
<dbReference type="SUPFAM" id="SSF52540">
    <property type="entry name" value="P-loop containing nucleoside triphosphate hydrolases"/>
    <property type="match status" value="1"/>
</dbReference>
<sequence length="97" mass="10488">MFLVGLTGGIATGKSTVSKMFADLGIPVIDADKLSRQVVRPGTLGAKKICKQFGLEVFHPNGQLNRDLLGQIVFSGSIHIEKSRGLVRPRPKYGRPT</sequence>
<dbReference type="Gene3D" id="3.40.50.300">
    <property type="entry name" value="P-loop containing nucleotide triphosphate hydrolases"/>
    <property type="match status" value="1"/>
</dbReference>
<dbReference type="STRING" id="7574.A0A1S3JEC2"/>